<dbReference type="STRING" id="28128.HMPREF3226_00203"/>
<feature type="domain" description="SprT-like" evidence="1">
    <location>
        <begin position="15"/>
        <end position="115"/>
    </location>
</feature>
<protein>
    <recommendedName>
        <fullName evidence="1">SprT-like domain-containing protein</fullName>
    </recommendedName>
</protein>
<sequence length="219" mass="25782">MMEAMELTQDYIRLAFEKYNWLIFDDRLPLPVLKLSKARTRLGQMSCKRGFLKRRPYDFMISISSYYKQSQQEIDDVIIHEMIHYYIAYNEIKDTSAHGKVFRSMMAEINRRYGRHLTISAKTKGMEPTIAKQPTTCLVLAIEMDNGTRYLSSVNPKFAHEIALTISRISSVTSHSWFTTQDAFFLNMPRVRSLRGRKVSRAFYQEMMGRMKPFEFPMI</sequence>
<keyword evidence="3" id="KW-1185">Reference proteome</keyword>
<comment type="caution">
    <text evidence="2">The sequence shown here is derived from an EMBL/GenBank/DDBJ whole genome shotgun (WGS) entry which is preliminary data.</text>
</comment>
<organism evidence="2 3">
    <name type="scientific">Prevotella corporis</name>
    <dbReference type="NCBI Taxonomy" id="28128"/>
    <lineage>
        <taxon>Bacteria</taxon>
        <taxon>Pseudomonadati</taxon>
        <taxon>Bacteroidota</taxon>
        <taxon>Bacteroidia</taxon>
        <taxon>Bacteroidales</taxon>
        <taxon>Prevotellaceae</taxon>
        <taxon>Prevotella</taxon>
    </lineage>
</organism>
<dbReference type="EMBL" id="LRQG01000010">
    <property type="protein sequence ID" value="KXA44286.1"/>
    <property type="molecule type" value="Genomic_DNA"/>
</dbReference>
<dbReference type="AlphaFoldDB" id="A0A133QN37"/>
<dbReference type="GO" id="GO:0006950">
    <property type="term" value="P:response to stress"/>
    <property type="evidence" value="ECO:0007669"/>
    <property type="project" value="UniProtKB-ARBA"/>
</dbReference>
<gene>
    <name evidence="2" type="ORF">HMPREF3226_00203</name>
</gene>
<proteinExistence type="predicted"/>
<dbReference type="Pfam" id="PF10263">
    <property type="entry name" value="SprT-like"/>
    <property type="match status" value="1"/>
</dbReference>
<accession>A0A133QN37</accession>
<dbReference type="Proteomes" id="UP000070533">
    <property type="component" value="Unassembled WGS sequence"/>
</dbReference>
<name>A0A133QN37_9BACT</name>
<evidence type="ECO:0000259" key="1">
    <source>
        <dbReference type="Pfam" id="PF10263"/>
    </source>
</evidence>
<dbReference type="RefSeq" id="WP_317038697.1">
    <property type="nucleotide sequence ID" value="NZ_KQ957189.1"/>
</dbReference>
<dbReference type="eggNOG" id="ENOG5033ZAH">
    <property type="taxonomic scope" value="Bacteria"/>
</dbReference>
<evidence type="ECO:0000313" key="2">
    <source>
        <dbReference type="EMBL" id="KXA44286.1"/>
    </source>
</evidence>
<reference evidence="3" key="1">
    <citation type="submission" date="2016-01" db="EMBL/GenBank/DDBJ databases">
        <authorList>
            <person name="Mitreva M."/>
            <person name="Pepin K.H."/>
            <person name="Mihindukulasuriya K.A."/>
            <person name="Fulton R."/>
            <person name="Fronick C."/>
            <person name="O'Laughlin M."/>
            <person name="Miner T."/>
            <person name="Herter B."/>
            <person name="Rosa B.A."/>
            <person name="Cordes M."/>
            <person name="Tomlinson C."/>
            <person name="Wollam A."/>
            <person name="Palsikar V.B."/>
            <person name="Mardis E.R."/>
            <person name="Wilson R.K."/>
        </authorList>
    </citation>
    <scope>NUCLEOTIDE SEQUENCE [LARGE SCALE GENOMIC DNA]</scope>
    <source>
        <strain evidence="3">MJR7716</strain>
    </source>
</reference>
<dbReference type="PATRIC" id="fig|28128.5.peg.203"/>
<evidence type="ECO:0000313" key="3">
    <source>
        <dbReference type="Proteomes" id="UP000070533"/>
    </source>
</evidence>
<dbReference type="InterPro" id="IPR006640">
    <property type="entry name" value="SprT-like_domain"/>
</dbReference>